<dbReference type="Proteomes" id="UP000839735">
    <property type="component" value="Unassembled WGS sequence"/>
</dbReference>
<evidence type="ECO:0000313" key="3">
    <source>
        <dbReference type="EMBL" id="ECJ4376723.1"/>
    </source>
</evidence>
<proteinExistence type="predicted"/>
<dbReference type="EMBL" id="AAIYJF010000003">
    <property type="protein sequence ID" value="ECJ4376723.1"/>
    <property type="molecule type" value="Genomic_DNA"/>
</dbReference>
<dbReference type="EMBL" id="AAIBIC010000006">
    <property type="protein sequence ID" value="ECC3913728.1"/>
    <property type="molecule type" value="Genomic_DNA"/>
</dbReference>
<organism evidence="1 4">
    <name type="scientific">Salmonella diarizonae</name>
    <dbReference type="NCBI Taxonomy" id="59204"/>
    <lineage>
        <taxon>Bacteria</taxon>
        <taxon>Pseudomonadati</taxon>
        <taxon>Pseudomonadota</taxon>
        <taxon>Gammaproteobacteria</taxon>
        <taxon>Enterobacterales</taxon>
        <taxon>Enterobacteriaceae</taxon>
        <taxon>Salmonella</taxon>
    </lineage>
</organism>
<evidence type="ECO:0000313" key="2">
    <source>
        <dbReference type="EMBL" id="ECC3913728.1"/>
    </source>
</evidence>
<sequence length="79" mass="9266">MCGTCYTSAYGRLLRQREKVAVNSTISCPPVTKQDKGKHLLRLNYRNADKRKVIKKNFRIILRNNLNYSRDIFTDTLFV</sequence>
<gene>
    <name evidence="1" type="ORF">CNQ75_17025</name>
    <name evidence="2" type="ORF">CTQ69_06650</name>
    <name evidence="3" type="ORF">DLB95_05240</name>
</gene>
<dbReference type="AlphaFoldDB" id="A0A2I5HKQ5"/>
<name>A0A2I5HKQ5_SALDZ</name>
<evidence type="ECO:0000313" key="4">
    <source>
        <dbReference type="Proteomes" id="UP000230639"/>
    </source>
</evidence>
<reference evidence="1 4" key="1">
    <citation type="submission" date="2017-09" db="EMBL/GenBank/DDBJ databases">
        <title>Complete genome of Salmonella enterica subsp. diarizonae isolated from stool of a patient with bacterial enteropathy.</title>
        <authorList>
            <person name="Zhou J."/>
            <person name="Chen Q."/>
            <person name="Guo L."/>
            <person name="Fan J."/>
        </authorList>
    </citation>
    <scope>NUCLEOTIDE SEQUENCE [LARGE SCALE GENOMIC DNA]</scope>
    <source>
        <strain evidence="1 4">HZS154</strain>
    </source>
</reference>
<dbReference type="Proteomes" id="UP000839781">
    <property type="component" value="Unassembled WGS sequence"/>
</dbReference>
<accession>A0A2I5HKQ5</accession>
<dbReference type="Proteomes" id="UP000230639">
    <property type="component" value="Chromosome"/>
</dbReference>
<reference evidence="2" key="2">
    <citation type="submission" date="2018-08" db="EMBL/GenBank/DDBJ databases">
        <authorList>
            <person name="Ashton P.M."/>
            <person name="Dallman T."/>
            <person name="Nair S."/>
            <person name="De Pinna E."/>
            <person name="Peters T."/>
            <person name="Grant K."/>
        </authorList>
    </citation>
    <scope>NUCLEOTIDE SEQUENCE [LARGE SCALE GENOMIC DNA]</scope>
    <source>
        <strain evidence="2">294779</strain>
        <strain evidence="3">474878</strain>
    </source>
</reference>
<dbReference type="EMBL" id="CP023345">
    <property type="protein sequence ID" value="ATW56072.1"/>
    <property type="molecule type" value="Genomic_DNA"/>
</dbReference>
<protein>
    <submittedName>
        <fullName evidence="1">Uncharacterized protein</fullName>
    </submittedName>
</protein>
<evidence type="ECO:0000313" key="1">
    <source>
        <dbReference type="EMBL" id="ATW56072.1"/>
    </source>
</evidence>